<evidence type="ECO:0000313" key="1">
    <source>
        <dbReference type="EMBL" id="CAH9082666.1"/>
    </source>
</evidence>
<keyword evidence="2" id="KW-1185">Reference proteome</keyword>
<proteinExistence type="predicted"/>
<name>A0AAV0CRA1_9ASTE</name>
<reference evidence="1" key="1">
    <citation type="submission" date="2022-07" db="EMBL/GenBank/DDBJ databases">
        <authorList>
            <person name="Macas J."/>
            <person name="Novak P."/>
            <person name="Neumann P."/>
        </authorList>
    </citation>
    <scope>NUCLEOTIDE SEQUENCE</scope>
</reference>
<evidence type="ECO:0000313" key="2">
    <source>
        <dbReference type="Proteomes" id="UP001152523"/>
    </source>
</evidence>
<organism evidence="1 2">
    <name type="scientific">Cuscuta epithymum</name>
    <dbReference type="NCBI Taxonomy" id="186058"/>
    <lineage>
        <taxon>Eukaryota</taxon>
        <taxon>Viridiplantae</taxon>
        <taxon>Streptophyta</taxon>
        <taxon>Embryophyta</taxon>
        <taxon>Tracheophyta</taxon>
        <taxon>Spermatophyta</taxon>
        <taxon>Magnoliopsida</taxon>
        <taxon>eudicotyledons</taxon>
        <taxon>Gunneridae</taxon>
        <taxon>Pentapetalae</taxon>
        <taxon>asterids</taxon>
        <taxon>lamiids</taxon>
        <taxon>Solanales</taxon>
        <taxon>Convolvulaceae</taxon>
        <taxon>Cuscuteae</taxon>
        <taxon>Cuscuta</taxon>
        <taxon>Cuscuta subgen. Cuscuta</taxon>
    </lineage>
</organism>
<accession>A0AAV0CRA1</accession>
<sequence length="138" mass="15531">MFCCFKPFTLSVFQGKLKKKKEQMFHLICCEFPMLDISAIKEDYDSVTIEEYNSVPKQCEVKKSDAYCAQTTGASVDVRIVECNSVPKVCEMKKSNAYCVEATGASVDVDSSISLVYGYCQKLGHKHLFVRRPGGRMD</sequence>
<dbReference type="EMBL" id="CAMAPF010000039">
    <property type="protein sequence ID" value="CAH9082666.1"/>
    <property type="molecule type" value="Genomic_DNA"/>
</dbReference>
<dbReference type="Proteomes" id="UP001152523">
    <property type="component" value="Unassembled WGS sequence"/>
</dbReference>
<dbReference type="AlphaFoldDB" id="A0AAV0CRA1"/>
<protein>
    <submittedName>
        <fullName evidence="1">Uncharacterized protein</fullName>
    </submittedName>
</protein>
<comment type="caution">
    <text evidence="1">The sequence shown here is derived from an EMBL/GenBank/DDBJ whole genome shotgun (WGS) entry which is preliminary data.</text>
</comment>
<gene>
    <name evidence="1" type="ORF">CEPIT_LOCUS8211</name>
</gene>